<organism evidence="1 2">
    <name type="scientific">Robertmurraya mangrovi</name>
    <dbReference type="NCBI Taxonomy" id="3098077"/>
    <lineage>
        <taxon>Bacteria</taxon>
        <taxon>Bacillati</taxon>
        <taxon>Bacillota</taxon>
        <taxon>Bacilli</taxon>
        <taxon>Bacillales</taxon>
        <taxon>Bacillaceae</taxon>
        <taxon>Robertmurraya</taxon>
    </lineage>
</organism>
<name>A0ABU5IXQ9_9BACI</name>
<dbReference type="Proteomes" id="UP001290455">
    <property type="component" value="Unassembled WGS sequence"/>
</dbReference>
<accession>A0ABU5IXQ9</accession>
<reference evidence="1 2" key="1">
    <citation type="submission" date="2023-11" db="EMBL/GenBank/DDBJ databases">
        <title>Bacillus jintuensis, isolated from a mudflat on the Beibu Gulf coast.</title>
        <authorList>
            <person name="Li M."/>
        </authorList>
    </citation>
    <scope>NUCLEOTIDE SEQUENCE [LARGE SCALE GENOMIC DNA]</scope>
    <source>
        <strain evidence="1 2">31A1R</strain>
    </source>
</reference>
<proteinExistence type="predicted"/>
<dbReference type="EMBL" id="JAXOFX010000004">
    <property type="protein sequence ID" value="MDZ5471892.1"/>
    <property type="molecule type" value="Genomic_DNA"/>
</dbReference>
<evidence type="ECO:0000313" key="1">
    <source>
        <dbReference type="EMBL" id="MDZ5471892.1"/>
    </source>
</evidence>
<sequence length="228" mass="26194">MSKRGLKLLLILGTLFLIISSISLESVSAATVNTKKSRVTYTLKDANGKSYQLYVIGSSEKKKRASYDDSDFAMVWAGANEGDLMYHGNYKFYIRKSGSKSVTYTGYQKKGYTYNATRKMMYMIPSKYKGQPDLFAIASTESSNFEFVDIYYISKGKLKKAKHGLGYTLRPQNIYKDGFRIASYNNAVAKWDVLELKFNSTRGTFTKVKLKKYNFDSLSYKDWRKDWK</sequence>
<dbReference type="RefSeq" id="WP_322446181.1">
    <property type="nucleotide sequence ID" value="NZ_JAXOFX010000004.1"/>
</dbReference>
<keyword evidence="2" id="KW-1185">Reference proteome</keyword>
<evidence type="ECO:0000313" key="2">
    <source>
        <dbReference type="Proteomes" id="UP001290455"/>
    </source>
</evidence>
<protein>
    <submittedName>
        <fullName evidence="1">Uncharacterized protein</fullName>
    </submittedName>
</protein>
<gene>
    <name evidence="1" type="ORF">SM124_09035</name>
</gene>
<comment type="caution">
    <text evidence="1">The sequence shown here is derived from an EMBL/GenBank/DDBJ whole genome shotgun (WGS) entry which is preliminary data.</text>
</comment>